<dbReference type="Pfam" id="PF05721">
    <property type="entry name" value="PhyH"/>
    <property type="match status" value="1"/>
</dbReference>
<dbReference type="RefSeq" id="XP_021873389.1">
    <property type="nucleotide sequence ID" value="XM_022017809.1"/>
</dbReference>
<sequence length="347" mass="39433">MPDAADPSGPAPGSRQLRTDIQAYVPGQNESFQDAKARYDKIIRQSDVDHWNEHGYVIIKDFLTTGEFDELTTGWNRLMPDWEEYKSRQTMYSNVHGNSVKTNPSLIRYDFPYIESAQNRLAVHPFLVAFAERLAGTEDLALSLGHLIGKYAGKEYDQTLHSDYGNNALVTPPRSKEWIDIPIIVYLTDVTVDLGPTMVLSQTHTEHTGILKKQSFAPRDEYPEFYKHEVPVVVPAGSVIFYSMRTFHRGSAMKAKEGCRIVQFGGFHTTNAPWMAPLDHQARIGCKEYVKFLVESDPKQRELVGFPGVNHAYWKDEDMVEAVSNRYPDMDMRPYGGGPPKRQSNQQ</sequence>
<comment type="cofactor">
    <cofactor evidence="1">
        <name>Fe cation</name>
        <dbReference type="ChEBI" id="CHEBI:24875"/>
    </cofactor>
</comment>
<organism evidence="3 4">
    <name type="scientific">Kockovaella imperatae</name>
    <dbReference type="NCBI Taxonomy" id="4999"/>
    <lineage>
        <taxon>Eukaryota</taxon>
        <taxon>Fungi</taxon>
        <taxon>Dikarya</taxon>
        <taxon>Basidiomycota</taxon>
        <taxon>Agaricomycotina</taxon>
        <taxon>Tremellomycetes</taxon>
        <taxon>Tremellales</taxon>
        <taxon>Cuniculitremaceae</taxon>
        <taxon>Kockovaella</taxon>
    </lineage>
</organism>
<evidence type="ECO:0000256" key="2">
    <source>
        <dbReference type="ARBA" id="ARBA00005830"/>
    </source>
</evidence>
<dbReference type="OrthoDB" id="445007at2759"/>
<proteinExistence type="inferred from homology"/>
<dbReference type="Proteomes" id="UP000193218">
    <property type="component" value="Unassembled WGS sequence"/>
</dbReference>
<dbReference type="InterPro" id="IPR008775">
    <property type="entry name" value="Phytyl_CoA_dOase-like"/>
</dbReference>
<dbReference type="GO" id="GO:0046872">
    <property type="term" value="F:metal ion binding"/>
    <property type="evidence" value="ECO:0007669"/>
    <property type="project" value="UniProtKB-ARBA"/>
</dbReference>
<evidence type="ECO:0008006" key="5">
    <source>
        <dbReference type="Google" id="ProtNLM"/>
    </source>
</evidence>
<gene>
    <name evidence="3" type="ORF">BD324DRAFT_648244</name>
</gene>
<name>A0A1Y1UQ23_9TREE</name>
<dbReference type="GeneID" id="33559618"/>
<dbReference type="GO" id="GO:0016491">
    <property type="term" value="F:oxidoreductase activity"/>
    <property type="evidence" value="ECO:0007669"/>
    <property type="project" value="UniProtKB-ARBA"/>
</dbReference>
<evidence type="ECO:0000313" key="3">
    <source>
        <dbReference type="EMBL" id="ORX39604.1"/>
    </source>
</evidence>
<reference evidence="3 4" key="1">
    <citation type="submission" date="2017-03" db="EMBL/GenBank/DDBJ databases">
        <title>Widespread Adenine N6-methylation of Active Genes in Fungi.</title>
        <authorList>
            <consortium name="DOE Joint Genome Institute"/>
            <person name="Mondo S.J."/>
            <person name="Dannebaum R.O."/>
            <person name="Kuo R.C."/>
            <person name="Louie K.B."/>
            <person name="Bewick A.J."/>
            <person name="Labutti K."/>
            <person name="Haridas S."/>
            <person name="Kuo A."/>
            <person name="Salamov A."/>
            <person name="Ahrendt S.R."/>
            <person name="Lau R."/>
            <person name="Bowen B.P."/>
            <person name="Lipzen A."/>
            <person name="Sullivan W."/>
            <person name="Andreopoulos W.B."/>
            <person name="Clum A."/>
            <person name="Lindquist E."/>
            <person name="Daum C."/>
            <person name="Northen T.R."/>
            <person name="Ramamoorthy G."/>
            <person name="Schmitz R.J."/>
            <person name="Gryganskyi A."/>
            <person name="Culley D."/>
            <person name="Magnuson J."/>
            <person name="James T.Y."/>
            <person name="O'Malley M.A."/>
            <person name="Stajich J.E."/>
            <person name="Spatafora J.W."/>
            <person name="Visel A."/>
            <person name="Grigoriev I.V."/>
        </authorList>
    </citation>
    <scope>NUCLEOTIDE SEQUENCE [LARGE SCALE GENOMIC DNA]</scope>
    <source>
        <strain evidence="3 4">NRRL Y-17943</strain>
    </source>
</reference>
<comment type="caution">
    <text evidence="3">The sequence shown here is derived from an EMBL/GenBank/DDBJ whole genome shotgun (WGS) entry which is preliminary data.</text>
</comment>
<dbReference type="EMBL" id="NBSH01000002">
    <property type="protein sequence ID" value="ORX39604.1"/>
    <property type="molecule type" value="Genomic_DNA"/>
</dbReference>
<evidence type="ECO:0000256" key="1">
    <source>
        <dbReference type="ARBA" id="ARBA00001962"/>
    </source>
</evidence>
<accession>A0A1Y1UQ23</accession>
<comment type="similarity">
    <text evidence="2">Belongs to the PhyH family.</text>
</comment>
<dbReference type="SUPFAM" id="SSF51197">
    <property type="entry name" value="Clavaminate synthase-like"/>
    <property type="match status" value="1"/>
</dbReference>
<dbReference type="AlphaFoldDB" id="A0A1Y1UQ23"/>
<dbReference type="InParanoid" id="A0A1Y1UQ23"/>
<dbReference type="PANTHER" id="PTHR20883:SF48">
    <property type="entry name" value="ECTOINE DIOXYGENASE"/>
    <property type="match status" value="1"/>
</dbReference>
<protein>
    <recommendedName>
        <fullName evidence="5">Phytanoyl-CoA dioxygenase family protein</fullName>
    </recommendedName>
</protein>
<keyword evidence="4" id="KW-1185">Reference proteome</keyword>
<dbReference type="PANTHER" id="PTHR20883">
    <property type="entry name" value="PHYTANOYL-COA DIOXYGENASE DOMAIN CONTAINING 1"/>
    <property type="match status" value="1"/>
</dbReference>
<evidence type="ECO:0000313" key="4">
    <source>
        <dbReference type="Proteomes" id="UP000193218"/>
    </source>
</evidence>
<dbReference type="Gene3D" id="2.60.120.620">
    <property type="entry name" value="q2cbj1_9rhob like domain"/>
    <property type="match status" value="1"/>
</dbReference>